<feature type="region of interest" description="Disordered" evidence="1">
    <location>
        <begin position="135"/>
        <end position="214"/>
    </location>
</feature>
<evidence type="ECO:0000313" key="2">
    <source>
        <dbReference type="EMBL" id="OLP93432.1"/>
    </source>
</evidence>
<reference evidence="2 3" key="1">
    <citation type="submission" date="2016-02" db="EMBL/GenBank/DDBJ databases">
        <title>Genome analysis of coral dinoflagellate symbionts highlights evolutionary adaptations to a symbiotic lifestyle.</title>
        <authorList>
            <person name="Aranda M."/>
            <person name="Li Y."/>
            <person name="Liew Y.J."/>
            <person name="Baumgarten S."/>
            <person name="Simakov O."/>
            <person name="Wilson M."/>
            <person name="Piel J."/>
            <person name="Ashoor H."/>
            <person name="Bougouffa S."/>
            <person name="Bajic V.B."/>
            <person name="Ryu T."/>
            <person name="Ravasi T."/>
            <person name="Bayer T."/>
            <person name="Micklem G."/>
            <person name="Kim H."/>
            <person name="Bhak J."/>
            <person name="Lajeunesse T.C."/>
            <person name="Voolstra C.R."/>
        </authorList>
    </citation>
    <scope>NUCLEOTIDE SEQUENCE [LARGE SCALE GENOMIC DNA]</scope>
    <source>
        <strain evidence="2 3">CCMP2467</strain>
    </source>
</reference>
<gene>
    <name evidence="2" type="ORF">AK812_SmicGene24668</name>
</gene>
<proteinExistence type="predicted"/>
<accession>A0A1Q9DE57</accession>
<feature type="region of interest" description="Disordered" evidence="1">
    <location>
        <begin position="79"/>
        <end position="123"/>
    </location>
</feature>
<sequence length="214" mass="23953">MSFMRADSQAAWERGNPDILGGPLNFFFGDGDAEKAGDNLSRIAIGNVKNNHPWLYYVYREWRTAEADVKGWKVPAPKKSNLTEVPEPPSGGETIAALRPPPRLNTKDCGFGKGPEPFPPVYVTEKWDGTTMQVRRMEDSRGRREGLERPPPRLNTKDCGFGKGPEPFPPVYVTEKWDGTTMQVEGIPEEQQQDDKAPRGAPKVLAEPQKNRTF</sequence>
<evidence type="ECO:0000256" key="1">
    <source>
        <dbReference type="SAM" id="MobiDB-lite"/>
    </source>
</evidence>
<organism evidence="2 3">
    <name type="scientific">Symbiodinium microadriaticum</name>
    <name type="common">Dinoflagellate</name>
    <name type="synonym">Zooxanthella microadriatica</name>
    <dbReference type="NCBI Taxonomy" id="2951"/>
    <lineage>
        <taxon>Eukaryota</taxon>
        <taxon>Sar</taxon>
        <taxon>Alveolata</taxon>
        <taxon>Dinophyceae</taxon>
        <taxon>Suessiales</taxon>
        <taxon>Symbiodiniaceae</taxon>
        <taxon>Symbiodinium</taxon>
    </lineage>
</organism>
<feature type="compositionally biased region" description="Basic and acidic residues" evidence="1">
    <location>
        <begin position="135"/>
        <end position="151"/>
    </location>
</feature>
<evidence type="ECO:0000313" key="3">
    <source>
        <dbReference type="Proteomes" id="UP000186817"/>
    </source>
</evidence>
<dbReference type="Proteomes" id="UP000186817">
    <property type="component" value="Unassembled WGS sequence"/>
</dbReference>
<comment type="caution">
    <text evidence="2">The sequence shown here is derived from an EMBL/GenBank/DDBJ whole genome shotgun (WGS) entry which is preliminary data.</text>
</comment>
<protein>
    <submittedName>
        <fullName evidence="2">Uncharacterized protein</fullName>
    </submittedName>
</protein>
<dbReference type="EMBL" id="LSRX01000581">
    <property type="protein sequence ID" value="OLP93432.1"/>
    <property type="molecule type" value="Genomic_DNA"/>
</dbReference>
<keyword evidence="3" id="KW-1185">Reference proteome</keyword>
<dbReference type="AlphaFoldDB" id="A0A1Q9DE57"/>
<name>A0A1Q9DE57_SYMMI</name>